<dbReference type="AlphaFoldDB" id="A0A8S1RX57"/>
<organism evidence="1 2">
    <name type="scientific">Paramecium pentaurelia</name>
    <dbReference type="NCBI Taxonomy" id="43138"/>
    <lineage>
        <taxon>Eukaryota</taxon>
        <taxon>Sar</taxon>
        <taxon>Alveolata</taxon>
        <taxon>Ciliophora</taxon>
        <taxon>Intramacronucleata</taxon>
        <taxon>Oligohymenophorea</taxon>
        <taxon>Peniculida</taxon>
        <taxon>Parameciidae</taxon>
        <taxon>Paramecium</taxon>
    </lineage>
</organism>
<proteinExistence type="predicted"/>
<reference evidence="1" key="1">
    <citation type="submission" date="2021-01" db="EMBL/GenBank/DDBJ databases">
        <authorList>
            <consortium name="Genoscope - CEA"/>
            <person name="William W."/>
        </authorList>
    </citation>
    <scope>NUCLEOTIDE SEQUENCE</scope>
</reference>
<sequence length="203" mass="24681">MNKRRNNQRVQSIIYSQKESIQRLEKLKEKVRVEKDLKEKGKQEKLKSSQCSQLSPLKAKQQKDAATKVQQFLQEPFKLYFQQLEEKRGRNHRNKMKKEDKDKIEVIALSIIETVFRTKQRVSKRDWFGYEHNQQTFQCDDIHFLGQFSINHRIKKITIYHNPSEGLIDLLWTEYRKDDNSFISETWNINQELLRERQRNKKR</sequence>
<accession>A0A8S1RX57</accession>
<dbReference type="EMBL" id="CAJJDO010000001">
    <property type="protein sequence ID" value="CAD8131409.1"/>
    <property type="molecule type" value="Genomic_DNA"/>
</dbReference>
<dbReference type="Proteomes" id="UP000689195">
    <property type="component" value="Unassembled WGS sequence"/>
</dbReference>
<comment type="caution">
    <text evidence="1">The sequence shown here is derived from an EMBL/GenBank/DDBJ whole genome shotgun (WGS) entry which is preliminary data.</text>
</comment>
<protein>
    <submittedName>
        <fullName evidence="1">Uncharacterized protein</fullName>
    </submittedName>
</protein>
<gene>
    <name evidence="1" type="ORF">PPENT_87.1.T0010005</name>
</gene>
<name>A0A8S1RX57_9CILI</name>
<evidence type="ECO:0000313" key="2">
    <source>
        <dbReference type="Proteomes" id="UP000689195"/>
    </source>
</evidence>
<keyword evidence="2" id="KW-1185">Reference proteome</keyword>
<evidence type="ECO:0000313" key="1">
    <source>
        <dbReference type="EMBL" id="CAD8131409.1"/>
    </source>
</evidence>